<accession>A0A1R2BY98</accession>
<proteinExistence type="predicted"/>
<keyword evidence="2" id="KW-1185">Reference proteome</keyword>
<evidence type="ECO:0000313" key="1">
    <source>
        <dbReference type="EMBL" id="OMJ81793.1"/>
    </source>
</evidence>
<sequence length="153" mass="17289">MSEDQKDLLIKPLITTLQYKNSDIEIHIPVSDMIFSSKPLYCESLPIDTTPNGSLASPFFPDSFHSNAPSPQISPVNINTLVFIDSPISVKNIPHVADPFMNFGKPLETSQKNSSHHKQMEVFCEICCKNIKKRSYKAHLKTKIHQTNLHITK</sequence>
<organism evidence="1 2">
    <name type="scientific">Stentor coeruleus</name>
    <dbReference type="NCBI Taxonomy" id="5963"/>
    <lineage>
        <taxon>Eukaryota</taxon>
        <taxon>Sar</taxon>
        <taxon>Alveolata</taxon>
        <taxon>Ciliophora</taxon>
        <taxon>Postciliodesmatophora</taxon>
        <taxon>Heterotrichea</taxon>
        <taxon>Heterotrichida</taxon>
        <taxon>Stentoridae</taxon>
        <taxon>Stentor</taxon>
    </lineage>
</organism>
<evidence type="ECO:0008006" key="3">
    <source>
        <dbReference type="Google" id="ProtNLM"/>
    </source>
</evidence>
<gene>
    <name evidence="1" type="ORF">SteCoe_17677</name>
</gene>
<reference evidence="1 2" key="1">
    <citation type="submission" date="2016-11" db="EMBL/GenBank/DDBJ databases">
        <title>The macronuclear genome of Stentor coeruleus: a giant cell with tiny introns.</title>
        <authorList>
            <person name="Slabodnick M."/>
            <person name="Ruby J.G."/>
            <person name="Reiff S.B."/>
            <person name="Swart E.C."/>
            <person name="Gosai S."/>
            <person name="Prabakaran S."/>
            <person name="Witkowska E."/>
            <person name="Larue G.E."/>
            <person name="Fisher S."/>
            <person name="Freeman R.M."/>
            <person name="Gunawardena J."/>
            <person name="Chu W."/>
            <person name="Stover N.A."/>
            <person name="Gregory B.D."/>
            <person name="Nowacki M."/>
            <person name="Derisi J."/>
            <person name="Roy S.W."/>
            <person name="Marshall W.F."/>
            <person name="Sood P."/>
        </authorList>
    </citation>
    <scope>NUCLEOTIDE SEQUENCE [LARGE SCALE GENOMIC DNA]</scope>
    <source>
        <strain evidence="1">WM001</strain>
    </source>
</reference>
<dbReference type="Proteomes" id="UP000187209">
    <property type="component" value="Unassembled WGS sequence"/>
</dbReference>
<protein>
    <recommendedName>
        <fullName evidence="3">U1-type domain-containing protein</fullName>
    </recommendedName>
</protein>
<comment type="caution">
    <text evidence="1">The sequence shown here is derived from an EMBL/GenBank/DDBJ whole genome shotgun (WGS) entry which is preliminary data.</text>
</comment>
<evidence type="ECO:0000313" key="2">
    <source>
        <dbReference type="Proteomes" id="UP000187209"/>
    </source>
</evidence>
<name>A0A1R2BY98_9CILI</name>
<dbReference type="EMBL" id="MPUH01000366">
    <property type="protein sequence ID" value="OMJ81793.1"/>
    <property type="molecule type" value="Genomic_DNA"/>
</dbReference>
<dbReference type="AlphaFoldDB" id="A0A1R2BY98"/>